<evidence type="ECO:0000313" key="5">
    <source>
        <dbReference type="Proteomes" id="UP001189624"/>
    </source>
</evidence>
<dbReference type="InterPro" id="IPR036875">
    <property type="entry name" value="Znf_CCHC_sf"/>
</dbReference>
<evidence type="ECO:0000256" key="2">
    <source>
        <dbReference type="SAM" id="MobiDB-lite"/>
    </source>
</evidence>
<dbReference type="GO" id="GO:0003676">
    <property type="term" value="F:nucleic acid binding"/>
    <property type="evidence" value="ECO:0007669"/>
    <property type="project" value="InterPro"/>
</dbReference>
<keyword evidence="1" id="KW-0862">Zinc</keyword>
<keyword evidence="5" id="KW-1185">Reference proteome</keyword>
<keyword evidence="1" id="KW-0863">Zinc-finger</keyword>
<proteinExistence type="predicted"/>
<dbReference type="Proteomes" id="UP001189624">
    <property type="component" value="Chromosome 5"/>
</dbReference>
<dbReference type="Gramene" id="rna-AYBTSS11_LOCUS17432">
    <property type="protein sequence ID" value="CAJ1957862.1"/>
    <property type="gene ID" value="gene-AYBTSS11_LOCUS17432"/>
</dbReference>
<feature type="region of interest" description="Disordered" evidence="2">
    <location>
        <begin position="156"/>
        <end position="175"/>
    </location>
</feature>
<feature type="domain" description="CCHC-type" evidence="3">
    <location>
        <begin position="144"/>
        <end position="158"/>
    </location>
</feature>
<organism evidence="4 5">
    <name type="scientific">Sphenostylis stenocarpa</name>
    <dbReference type="NCBI Taxonomy" id="92480"/>
    <lineage>
        <taxon>Eukaryota</taxon>
        <taxon>Viridiplantae</taxon>
        <taxon>Streptophyta</taxon>
        <taxon>Embryophyta</taxon>
        <taxon>Tracheophyta</taxon>
        <taxon>Spermatophyta</taxon>
        <taxon>Magnoliopsida</taxon>
        <taxon>eudicotyledons</taxon>
        <taxon>Gunneridae</taxon>
        <taxon>Pentapetalae</taxon>
        <taxon>rosids</taxon>
        <taxon>fabids</taxon>
        <taxon>Fabales</taxon>
        <taxon>Fabaceae</taxon>
        <taxon>Papilionoideae</taxon>
        <taxon>50 kb inversion clade</taxon>
        <taxon>NPAAA clade</taxon>
        <taxon>indigoferoid/millettioid clade</taxon>
        <taxon>Phaseoleae</taxon>
        <taxon>Sphenostylis</taxon>
    </lineage>
</organism>
<feature type="compositionally biased region" description="Low complexity" evidence="2">
    <location>
        <begin position="162"/>
        <end position="175"/>
    </location>
</feature>
<dbReference type="Gene3D" id="4.10.60.10">
    <property type="entry name" value="Zinc finger, CCHC-type"/>
    <property type="match status" value="1"/>
</dbReference>
<evidence type="ECO:0000256" key="1">
    <source>
        <dbReference type="PROSITE-ProRule" id="PRU00047"/>
    </source>
</evidence>
<keyword evidence="1" id="KW-0479">Metal-binding</keyword>
<dbReference type="EMBL" id="OY731402">
    <property type="protein sequence ID" value="CAJ1957862.1"/>
    <property type="molecule type" value="Genomic_DNA"/>
</dbReference>
<dbReference type="SUPFAM" id="SSF57756">
    <property type="entry name" value="Retrovirus zinc finger-like domains"/>
    <property type="match status" value="1"/>
</dbReference>
<dbReference type="AlphaFoldDB" id="A0AA86VYY4"/>
<gene>
    <name evidence="4" type="ORF">AYBTSS11_LOCUS17432</name>
</gene>
<reference evidence="4" key="1">
    <citation type="submission" date="2023-10" db="EMBL/GenBank/DDBJ databases">
        <authorList>
            <person name="Domelevo Entfellner J.-B."/>
        </authorList>
    </citation>
    <scope>NUCLEOTIDE SEQUENCE</scope>
</reference>
<dbReference type="SMART" id="SM00343">
    <property type="entry name" value="ZnF_C2HC"/>
    <property type="match status" value="2"/>
</dbReference>
<name>A0AA86VYY4_9FABA</name>
<evidence type="ECO:0000259" key="3">
    <source>
        <dbReference type="PROSITE" id="PS50158"/>
    </source>
</evidence>
<accession>A0AA86VYY4</accession>
<evidence type="ECO:0000313" key="4">
    <source>
        <dbReference type="EMBL" id="CAJ1957862.1"/>
    </source>
</evidence>
<protein>
    <recommendedName>
        <fullName evidence="3">CCHC-type domain-containing protein</fullName>
    </recommendedName>
</protein>
<dbReference type="Pfam" id="PF00098">
    <property type="entry name" value="zf-CCHC"/>
    <property type="match status" value="1"/>
</dbReference>
<sequence length="175" mass="19199">MIEYNVWGRMCKLCTLHEECYSDCVIDEFDTCCVYEEWTSIVRPPRRPTSDPPSVDMSQMAHAMEVVATSMRQSLNFMQQQATNQAAATAQATATAATVPPPEYQLSGPSWVAPTPSVVRCYRCGGPHLMSQYPQLGQVGQKICYTCRQPGHFARECPTTQSGAASSAASAGLRH</sequence>
<dbReference type="PROSITE" id="PS50158">
    <property type="entry name" value="ZF_CCHC"/>
    <property type="match status" value="1"/>
</dbReference>
<dbReference type="GO" id="GO:0008270">
    <property type="term" value="F:zinc ion binding"/>
    <property type="evidence" value="ECO:0007669"/>
    <property type="project" value="UniProtKB-KW"/>
</dbReference>
<dbReference type="InterPro" id="IPR001878">
    <property type="entry name" value="Znf_CCHC"/>
</dbReference>